<keyword evidence="1" id="KW-0732">Signal</keyword>
<comment type="caution">
    <text evidence="2">The sequence shown here is derived from an EMBL/GenBank/DDBJ whole genome shotgun (WGS) entry which is preliminary data.</text>
</comment>
<feature type="chain" id="PRO_5015180214" description="Lipoprotein" evidence="1">
    <location>
        <begin position="19"/>
        <end position="235"/>
    </location>
</feature>
<keyword evidence="3" id="KW-1185">Reference proteome</keyword>
<feature type="signal peptide" evidence="1">
    <location>
        <begin position="1"/>
        <end position="18"/>
    </location>
</feature>
<dbReference type="EMBL" id="PYGK01000003">
    <property type="protein sequence ID" value="PSL33615.1"/>
    <property type="molecule type" value="Genomic_DNA"/>
</dbReference>
<organism evidence="2 3">
    <name type="scientific">Chitinophaga ginsengisoli</name>
    <dbReference type="NCBI Taxonomy" id="363837"/>
    <lineage>
        <taxon>Bacteria</taxon>
        <taxon>Pseudomonadati</taxon>
        <taxon>Bacteroidota</taxon>
        <taxon>Chitinophagia</taxon>
        <taxon>Chitinophagales</taxon>
        <taxon>Chitinophagaceae</taxon>
        <taxon>Chitinophaga</taxon>
    </lineage>
</organism>
<evidence type="ECO:0000256" key="1">
    <source>
        <dbReference type="SAM" id="SignalP"/>
    </source>
</evidence>
<evidence type="ECO:0000313" key="3">
    <source>
        <dbReference type="Proteomes" id="UP000240978"/>
    </source>
</evidence>
<dbReference type="Proteomes" id="UP000240978">
    <property type="component" value="Unassembled WGS sequence"/>
</dbReference>
<name>A0A2P8GI30_9BACT</name>
<reference evidence="2 3" key="1">
    <citation type="submission" date="2018-03" db="EMBL/GenBank/DDBJ databases">
        <title>Genomic Encyclopedia of Archaeal and Bacterial Type Strains, Phase II (KMG-II): from individual species to whole genera.</title>
        <authorList>
            <person name="Goeker M."/>
        </authorList>
    </citation>
    <scope>NUCLEOTIDE SEQUENCE [LARGE SCALE GENOMIC DNA]</scope>
    <source>
        <strain evidence="2 3">DSM 18107</strain>
    </source>
</reference>
<dbReference type="AlphaFoldDB" id="A0A2P8GI30"/>
<dbReference type="RefSeq" id="WP_106601905.1">
    <property type="nucleotide sequence ID" value="NZ_PYGK01000003.1"/>
</dbReference>
<dbReference type="PROSITE" id="PS51257">
    <property type="entry name" value="PROKAR_LIPOPROTEIN"/>
    <property type="match status" value="1"/>
</dbReference>
<protein>
    <recommendedName>
        <fullName evidence="4">Lipoprotein</fullName>
    </recommendedName>
</protein>
<accession>A0A2P8GI30</accession>
<evidence type="ECO:0008006" key="4">
    <source>
        <dbReference type="Google" id="ProtNLM"/>
    </source>
</evidence>
<proteinExistence type="predicted"/>
<dbReference type="OrthoDB" id="651352at2"/>
<gene>
    <name evidence="2" type="ORF">CLV42_103598</name>
</gene>
<sequence>MKKMLILLVMCTSIFACSKDKDGSSPNSYSPGDVVTVDETVMYTGNSTIYDKALIKDYVTRRGRASSYILDATTGSGAHLSSYTLEFQGEKNVLLGNIKTEIISKSDTLMMLAAVDFTEDSPKPNTNVADSIMNLVPLGGPASECPTYYTNPCKYRKKYPVRIVNGQYYFAYVVATATSTSWKPSPFGVPMELTELSHLQGQTMLFDRNVISKLSQESNKDTLVVQILRRPLAKQ</sequence>
<evidence type="ECO:0000313" key="2">
    <source>
        <dbReference type="EMBL" id="PSL33615.1"/>
    </source>
</evidence>